<evidence type="ECO:0008006" key="2">
    <source>
        <dbReference type="Google" id="ProtNLM"/>
    </source>
</evidence>
<accession>A0AAT9I023</accession>
<reference evidence="1" key="1">
    <citation type="submission" date="2024-06" db="EMBL/GenBank/DDBJ databases">
        <authorList>
            <consortium name="consrtm"/>
            <person name="Uemura M."/>
            <person name="Terahara T."/>
        </authorList>
    </citation>
    <scope>NUCLEOTIDE SEQUENCE</scope>
    <source>
        <strain evidence="1">KM77-8</strain>
        <plasmid evidence="1">pKM77-8_1</plasmid>
    </source>
</reference>
<geneLocation type="plasmid" evidence="1">
    <name>pKM77-8_1</name>
</geneLocation>
<name>A0AAT9I023_9ACTN</name>
<proteinExistence type="predicted"/>
<gene>
    <name evidence="1" type="ORF">SHKM778_94490</name>
</gene>
<protein>
    <recommendedName>
        <fullName evidence="2">Nuclear transport factor 2 family protein</fullName>
    </recommendedName>
</protein>
<dbReference type="EMBL" id="AP035769">
    <property type="protein sequence ID" value="BFO23061.1"/>
    <property type="molecule type" value="Genomic_DNA"/>
</dbReference>
<organism evidence="1">
    <name type="scientific">Streptomyces haneummycinicus</name>
    <dbReference type="NCBI Taxonomy" id="3074435"/>
    <lineage>
        <taxon>Bacteria</taxon>
        <taxon>Bacillati</taxon>
        <taxon>Actinomycetota</taxon>
        <taxon>Actinomycetes</taxon>
        <taxon>Kitasatosporales</taxon>
        <taxon>Streptomycetaceae</taxon>
        <taxon>Streptomyces</taxon>
    </lineage>
</organism>
<sequence>MDLNALDLTRIALDGANAELRPVFDPVLRTFSVQLWKGGEPSGIHGLTDAFRYPDEPLESLDAFLAKQGVRAVTGDEAVVVYAGLVYAKGGPDWVLLQMEVAASQQS</sequence>
<keyword evidence="1" id="KW-0614">Plasmid</keyword>
<evidence type="ECO:0000313" key="1">
    <source>
        <dbReference type="EMBL" id="BFO23061.1"/>
    </source>
</evidence>
<dbReference type="AlphaFoldDB" id="A0AAT9I023"/>
<reference evidence="1" key="2">
    <citation type="submission" date="2024-07" db="EMBL/GenBank/DDBJ databases">
        <title>Streptomyces haneummycinica sp. nov., a new antibiotic-producing actinobacterium isolated from marine sediment.</title>
        <authorList>
            <person name="Uemura M."/>
            <person name="Hamada M."/>
            <person name="Hirano S."/>
            <person name="Kobayashi K."/>
            <person name="Ohshiro T."/>
            <person name="Kobayashi T."/>
            <person name="Terahara T."/>
        </authorList>
    </citation>
    <scope>NUCLEOTIDE SEQUENCE</scope>
    <source>
        <strain evidence="1">KM77-8</strain>
        <plasmid evidence="1">pKM77-8_1</plasmid>
    </source>
</reference>